<evidence type="ECO:0000256" key="3">
    <source>
        <dbReference type="ARBA" id="ARBA00022448"/>
    </source>
</evidence>
<sequence>MYNNNIQRGDEGQRKIFILDEDGNTGFNNSDNDNSKSLGRTTIYNNLYSGYDADEGIADMNRKNYGNGTKPFRKRNNNSNRKTPGEETTLPKSYSELTSSFFKKSSVYALSQIGNSNTTRRKVFWAFILIGGIIGCCSQVYRYLSAYYEYPVVINIDSVNWFNQKFPGVTICNLNAVHRKYLGCVLQKTDYKKCSGINYAQPEDLKAAVAWKSPYCFEENDTILSEEFVERIQFISLYFSLDDSSRFYYGHQSADFIQSCTFNGEECSHTDFSLHPDGMYGNCFTFNKANSTKDPLRTSFVGPNSGLTLELDVESQEYTWLSKSVGARVVIHDPYQEPTPQDQGINVSPGFETVLGLSRVAMKRLPYPYKDLCKEYEKGDSKRNCDTICNEKKVSKHCSCSAPFGTLYAKRYCNFTNLDELCCVYQGQKEEDLKVKYNITCNCPLECESVSYELKISSGVWPARPENLGEEYKYQNIEDLRETKIKLKVYYDTLEQLTYEQKPMFEDSEVLSQVGGQMGLWLGLSLAAMFECLENIVLLWHYRKKKAEEERGQH</sequence>
<evidence type="ECO:0000256" key="10">
    <source>
        <dbReference type="ARBA" id="ARBA00023201"/>
    </source>
</evidence>
<dbReference type="PANTHER" id="PTHR11690:SF248">
    <property type="entry name" value="PICKPOCKET 17, ISOFORM A"/>
    <property type="match status" value="1"/>
</dbReference>
<dbReference type="GO" id="GO:0005886">
    <property type="term" value="C:plasma membrane"/>
    <property type="evidence" value="ECO:0007669"/>
    <property type="project" value="TreeGrafter"/>
</dbReference>
<evidence type="ECO:0000256" key="14">
    <source>
        <dbReference type="SAM" id="Phobius"/>
    </source>
</evidence>
<name>A0A4Y2AQG5_ARAVE</name>
<keyword evidence="11 12" id="KW-0407">Ion channel</keyword>
<keyword evidence="16" id="KW-1185">Reference proteome</keyword>
<keyword evidence="6 14" id="KW-1133">Transmembrane helix</keyword>
<gene>
    <name evidence="15" type="primary">FANA_0</name>
    <name evidence="15" type="ORF">AVEN_50642_1</name>
</gene>
<evidence type="ECO:0000256" key="4">
    <source>
        <dbReference type="ARBA" id="ARBA00022461"/>
    </source>
</evidence>
<comment type="similarity">
    <text evidence="2 12">Belongs to the amiloride-sensitive sodium channel (TC 1.A.6) family.</text>
</comment>
<keyword evidence="5 12" id="KW-0812">Transmembrane</keyword>
<dbReference type="AlphaFoldDB" id="A0A4Y2AQG5"/>
<dbReference type="Pfam" id="PF00858">
    <property type="entry name" value="ASC"/>
    <property type="match status" value="1"/>
</dbReference>
<evidence type="ECO:0000313" key="16">
    <source>
        <dbReference type="Proteomes" id="UP000499080"/>
    </source>
</evidence>
<feature type="region of interest" description="Disordered" evidence="13">
    <location>
        <begin position="62"/>
        <end position="90"/>
    </location>
</feature>
<evidence type="ECO:0000256" key="6">
    <source>
        <dbReference type="ARBA" id="ARBA00022989"/>
    </source>
</evidence>
<keyword evidence="10 12" id="KW-0739">Sodium transport</keyword>
<proteinExistence type="inferred from homology"/>
<dbReference type="PANTHER" id="PTHR11690">
    <property type="entry name" value="AMILORIDE-SENSITIVE SODIUM CHANNEL-RELATED"/>
    <property type="match status" value="1"/>
</dbReference>
<dbReference type="InterPro" id="IPR001873">
    <property type="entry name" value="ENaC"/>
</dbReference>
<keyword evidence="9 14" id="KW-0472">Membrane</keyword>
<accession>A0A4Y2AQG5</accession>
<reference evidence="15 16" key="1">
    <citation type="journal article" date="2019" name="Sci. Rep.">
        <title>Orb-weaving spider Araneus ventricosus genome elucidates the spidroin gene catalogue.</title>
        <authorList>
            <person name="Kono N."/>
            <person name="Nakamura H."/>
            <person name="Ohtoshi R."/>
            <person name="Moran D.A.P."/>
            <person name="Shinohara A."/>
            <person name="Yoshida Y."/>
            <person name="Fujiwara M."/>
            <person name="Mori M."/>
            <person name="Tomita M."/>
            <person name="Arakawa K."/>
        </authorList>
    </citation>
    <scope>NUCLEOTIDE SEQUENCE [LARGE SCALE GENOMIC DNA]</scope>
</reference>
<keyword evidence="3 12" id="KW-0813">Transport</keyword>
<dbReference type="GO" id="GO:0015280">
    <property type="term" value="F:ligand-gated sodium channel activity"/>
    <property type="evidence" value="ECO:0007669"/>
    <property type="project" value="TreeGrafter"/>
</dbReference>
<organism evidence="15 16">
    <name type="scientific">Araneus ventricosus</name>
    <name type="common">Orbweaver spider</name>
    <name type="synonym">Epeira ventricosa</name>
    <dbReference type="NCBI Taxonomy" id="182803"/>
    <lineage>
        <taxon>Eukaryota</taxon>
        <taxon>Metazoa</taxon>
        <taxon>Ecdysozoa</taxon>
        <taxon>Arthropoda</taxon>
        <taxon>Chelicerata</taxon>
        <taxon>Arachnida</taxon>
        <taxon>Araneae</taxon>
        <taxon>Araneomorphae</taxon>
        <taxon>Entelegynae</taxon>
        <taxon>Araneoidea</taxon>
        <taxon>Araneidae</taxon>
        <taxon>Araneus</taxon>
    </lineage>
</organism>
<evidence type="ECO:0000256" key="9">
    <source>
        <dbReference type="ARBA" id="ARBA00023136"/>
    </source>
</evidence>
<evidence type="ECO:0000256" key="5">
    <source>
        <dbReference type="ARBA" id="ARBA00022692"/>
    </source>
</evidence>
<dbReference type="Gene3D" id="2.60.470.10">
    <property type="entry name" value="Acid-sensing ion channels like domains"/>
    <property type="match status" value="1"/>
</dbReference>
<evidence type="ECO:0000256" key="11">
    <source>
        <dbReference type="ARBA" id="ARBA00023303"/>
    </source>
</evidence>
<dbReference type="PRINTS" id="PR01078">
    <property type="entry name" value="AMINACHANNEL"/>
</dbReference>
<evidence type="ECO:0000256" key="7">
    <source>
        <dbReference type="ARBA" id="ARBA00023053"/>
    </source>
</evidence>
<evidence type="ECO:0000313" key="15">
    <source>
        <dbReference type="EMBL" id="GBL82083.1"/>
    </source>
</evidence>
<evidence type="ECO:0000256" key="8">
    <source>
        <dbReference type="ARBA" id="ARBA00023065"/>
    </source>
</evidence>
<evidence type="ECO:0000256" key="1">
    <source>
        <dbReference type="ARBA" id="ARBA00004141"/>
    </source>
</evidence>
<dbReference type="OrthoDB" id="10051479at2759"/>
<evidence type="ECO:0000256" key="13">
    <source>
        <dbReference type="SAM" id="MobiDB-lite"/>
    </source>
</evidence>
<evidence type="ECO:0000256" key="2">
    <source>
        <dbReference type="ARBA" id="ARBA00007193"/>
    </source>
</evidence>
<keyword evidence="8 12" id="KW-0406">Ion transport</keyword>
<comment type="subcellular location">
    <subcellularLocation>
        <location evidence="1">Membrane</location>
        <topology evidence="1">Multi-pass membrane protein</topology>
    </subcellularLocation>
</comment>
<dbReference type="Proteomes" id="UP000499080">
    <property type="component" value="Unassembled WGS sequence"/>
</dbReference>
<protein>
    <submittedName>
        <fullName evidence="15">FMRFamide-activated amiloride-sensitive sodium channel</fullName>
    </submittedName>
</protein>
<keyword evidence="4 12" id="KW-0894">Sodium channel</keyword>
<evidence type="ECO:0000256" key="12">
    <source>
        <dbReference type="RuleBase" id="RU000679"/>
    </source>
</evidence>
<dbReference type="Gene3D" id="1.10.287.770">
    <property type="entry name" value="YojJ-like"/>
    <property type="match status" value="1"/>
</dbReference>
<dbReference type="EMBL" id="BGPR01000027">
    <property type="protein sequence ID" value="GBL82083.1"/>
    <property type="molecule type" value="Genomic_DNA"/>
</dbReference>
<keyword evidence="7" id="KW-0915">Sodium</keyword>
<feature type="transmembrane region" description="Helical" evidence="14">
    <location>
        <begin position="123"/>
        <end position="144"/>
    </location>
</feature>
<comment type="caution">
    <text evidence="15">The sequence shown here is derived from an EMBL/GenBank/DDBJ whole genome shotgun (WGS) entry which is preliminary data.</text>
</comment>